<dbReference type="AlphaFoldDB" id="A0A644XND6"/>
<comment type="caution">
    <text evidence="1">The sequence shown here is derived from an EMBL/GenBank/DDBJ whole genome shotgun (WGS) entry which is preliminary data.</text>
</comment>
<gene>
    <name evidence="1" type="ORF">SDC9_64093</name>
</gene>
<evidence type="ECO:0000313" key="1">
    <source>
        <dbReference type="EMBL" id="MPM17696.1"/>
    </source>
</evidence>
<protein>
    <submittedName>
        <fullName evidence="1">Uncharacterized protein</fullName>
    </submittedName>
</protein>
<sequence length="304" mass="33648">MKFFNSGHLNERLAVEHEVIVKGYPVNFGGGKNISNGCKQCFTALWGCKSEVNIHFGLTGHDVAGFTSRDPADGYSGTAFKIVQLSQTGNFQCEFLYGIAADFRLNSGVCGTPGRPDRESAAALSFNDNFSVFTGRLNDDRPVAALAIVFKNLPHVKRADFLVARHHHRYSGQFLRTNRKQRFEGKQRTDQTGLLVQHAGAVGNTVFDAEGICVSRPFQKNSVEMADQQYAHITAGTGGDKAVPTVGMFHDHGFKTERLIFFFQQRCHAVDAMLAVRAAVNRDKLFEQCQHVRMVSLKIVPAFC</sequence>
<organism evidence="1">
    <name type="scientific">bioreactor metagenome</name>
    <dbReference type="NCBI Taxonomy" id="1076179"/>
    <lineage>
        <taxon>unclassified sequences</taxon>
        <taxon>metagenomes</taxon>
        <taxon>ecological metagenomes</taxon>
    </lineage>
</organism>
<reference evidence="1" key="1">
    <citation type="submission" date="2019-08" db="EMBL/GenBank/DDBJ databases">
        <authorList>
            <person name="Kucharzyk K."/>
            <person name="Murdoch R.W."/>
            <person name="Higgins S."/>
            <person name="Loffler F."/>
        </authorList>
    </citation>
    <scope>NUCLEOTIDE SEQUENCE</scope>
</reference>
<proteinExistence type="predicted"/>
<name>A0A644XND6_9ZZZZ</name>
<accession>A0A644XND6</accession>
<dbReference type="EMBL" id="VSSQ01002845">
    <property type="protein sequence ID" value="MPM17696.1"/>
    <property type="molecule type" value="Genomic_DNA"/>
</dbReference>